<name>C6LDN0_9FIRM</name>
<dbReference type="Gene3D" id="3.40.50.11440">
    <property type="match status" value="1"/>
</dbReference>
<feature type="compositionally biased region" description="Polar residues" evidence="1">
    <location>
        <begin position="56"/>
        <end position="69"/>
    </location>
</feature>
<feature type="domain" description="DUF362" evidence="2">
    <location>
        <begin position="122"/>
        <end position="336"/>
    </location>
</feature>
<feature type="region of interest" description="Disordered" evidence="1">
    <location>
        <begin position="56"/>
        <end position="87"/>
    </location>
</feature>
<keyword evidence="4" id="KW-1185">Reference proteome</keyword>
<proteinExistence type="predicted"/>
<accession>C6LDN0</accession>
<dbReference type="STRING" id="168384.SAMN05660368_01059"/>
<dbReference type="EMBL" id="ACCL02000007">
    <property type="protein sequence ID" value="EET61084.1"/>
    <property type="molecule type" value="Genomic_DNA"/>
</dbReference>
<sequence>MAGGKKRKRRIWKIIAVILGILVLAGIVWYAVRRVQTGERLREGQQSYQQAELTSEEYVQSTDGQAQNGTAGEEQAETVQAGAEQTEAAQADSSVVFFTSDISPEGLREVYDALAWTPEGSVAVKLSTGEPPASNYLEPELIRELVQSVDGTIVENNTAYGGSRAETAMHMQVAEDHGFTDIADVDILDADGSLEIPVEGGSRLTSNLVGSHFSDYDSYLVLSHFKGHAMAGFGGAIKNISIGMASQEGKCLIHTSGKSHTSPWGGDQTGFTESMAEAAKSVSDYLGDGERIVYINVLNNISIDCDCDGNPAEPDIHDIGIVASHDPVAADQACIDLAFAAEGSKSLQNRVASRDGLHTLEHAEEIGLGNRAYQLVNLD</sequence>
<evidence type="ECO:0000256" key="1">
    <source>
        <dbReference type="SAM" id="MobiDB-lite"/>
    </source>
</evidence>
<feature type="compositionally biased region" description="Low complexity" evidence="1">
    <location>
        <begin position="70"/>
        <end position="87"/>
    </location>
</feature>
<gene>
    <name evidence="3" type="ORF">BRYFOR_06728</name>
</gene>
<dbReference type="eggNOG" id="COG2768">
    <property type="taxonomic scope" value="Bacteria"/>
</dbReference>
<dbReference type="Pfam" id="PF04015">
    <property type="entry name" value="DUF362"/>
    <property type="match status" value="1"/>
</dbReference>
<evidence type="ECO:0000313" key="4">
    <source>
        <dbReference type="Proteomes" id="UP000005561"/>
    </source>
</evidence>
<evidence type="ECO:0000259" key="2">
    <source>
        <dbReference type="Pfam" id="PF04015"/>
    </source>
</evidence>
<protein>
    <recommendedName>
        <fullName evidence="2">DUF362 domain-containing protein</fullName>
    </recommendedName>
</protein>
<dbReference type="InterPro" id="IPR007160">
    <property type="entry name" value="DUF362"/>
</dbReference>
<dbReference type="Proteomes" id="UP000005561">
    <property type="component" value="Unassembled WGS sequence"/>
</dbReference>
<dbReference type="OrthoDB" id="9781559at2"/>
<evidence type="ECO:0000313" key="3">
    <source>
        <dbReference type="EMBL" id="EET61084.1"/>
    </source>
</evidence>
<reference evidence="3" key="1">
    <citation type="submission" date="2009-07" db="EMBL/GenBank/DDBJ databases">
        <authorList>
            <person name="Weinstock G."/>
            <person name="Sodergren E."/>
            <person name="Clifton S."/>
            <person name="Fulton L."/>
            <person name="Fulton B."/>
            <person name="Courtney L."/>
            <person name="Fronick C."/>
            <person name="Harrison M."/>
            <person name="Strong C."/>
            <person name="Farmer C."/>
            <person name="Delahaunty K."/>
            <person name="Markovic C."/>
            <person name="Hall O."/>
            <person name="Minx P."/>
            <person name="Tomlinson C."/>
            <person name="Mitreva M."/>
            <person name="Nelson J."/>
            <person name="Hou S."/>
            <person name="Wollam A."/>
            <person name="Pepin K.H."/>
            <person name="Johnson M."/>
            <person name="Bhonagiri V."/>
            <person name="Nash W.E."/>
            <person name="Warren W."/>
            <person name="Chinwalla A."/>
            <person name="Mardis E.R."/>
            <person name="Wilson R.K."/>
        </authorList>
    </citation>
    <scope>NUCLEOTIDE SEQUENCE [LARGE SCALE GENOMIC DNA]</scope>
    <source>
        <strain evidence="3">DSM 14469</strain>
    </source>
</reference>
<comment type="caution">
    <text evidence="3">The sequence shown here is derived from an EMBL/GenBank/DDBJ whole genome shotgun (WGS) entry which is preliminary data.</text>
</comment>
<dbReference type="AlphaFoldDB" id="C6LDN0"/>
<organism evidence="3 4">
    <name type="scientific">Marvinbryantia formatexigens DSM 14469</name>
    <dbReference type="NCBI Taxonomy" id="478749"/>
    <lineage>
        <taxon>Bacteria</taxon>
        <taxon>Bacillati</taxon>
        <taxon>Bacillota</taxon>
        <taxon>Clostridia</taxon>
        <taxon>Lachnospirales</taxon>
        <taxon>Lachnospiraceae</taxon>
        <taxon>Marvinbryantia</taxon>
    </lineage>
</organism>